<dbReference type="InParanoid" id="C5LQN4"/>
<sequence length="108" mass="11830">MVRGGRFFGGEVFNPKFICMQILALQVACTEQYCGACEEMPRLRRNIPRVAFGLDVGRDGPSAGSVYLCMQLVTREISLGGGNAVLERGEVGKSKRTEDEPPAEVDYI</sequence>
<keyword evidence="3" id="KW-1185">Reference proteome</keyword>
<feature type="compositionally biased region" description="Basic and acidic residues" evidence="1">
    <location>
        <begin position="89"/>
        <end position="99"/>
    </location>
</feature>
<dbReference type="RefSeq" id="XP_002768051.1">
    <property type="nucleotide sequence ID" value="XM_002768005.1"/>
</dbReference>
<dbReference type="OrthoDB" id="542931at2759"/>
<evidence type="ECO:0000256" key="1">
    <source>
        <dbReference type="SAM" id="MobiDB-lite"/>
    </source>
</evidence>
<dbReference type="GeneID" id="9043959"/>
<proteinExistence type="predicted"/>
<gene>
    <name evidence="2" type="ORF">Pmar_PMAR002834</name>
</gene>
<dbReference type="Proteomes" id="UP000007800">
    <property type="component" value="Unassembled WGS sequence"/>
</dbReference>
<evidence type="ECO:0000313" key="2">
    <source>
        <dbReference type="EMBL" id="EER00769.1"/>
    </source>
</evidence>
<protein>
    <submittedName>
        <fullName evidence="2">Uncharacterized protein</fullName>
    </submittedName>
</protein>
<evidence type="ECO:0000313" key="3">
    <source>
        <dbReference type="Proteomes" id="UP000007800"/>
    </source>
</evidence>
<dbReference type="EMBL" id="GG684654">
    <property type="protein sequence ID" value="EER00769.1"/>
    <property type="molecule type" value="Genomic_DNA"/>
</dbReference>
<name>C5LQN4_PERM5</name>
<organism evidence="3">
    <name type="scientific">Perkinsus marinus (strain ATCC 50983 / TXsc)</name>
    <dbReference type="NCBI Taxonomy" id="423536"/>
    <lineage>
        <taxon>Eukaryota</taxon>
        <taxon>Sar</taxon>
        <taxon>Alveolata</taxon>
        <taxon>Perkinsozoa</taxon>
        <taxon>Perkinsea</taxon>
        <taxon>Perkinsida</taxon>
        <taxon>Perkinsidae</taxon>
        <taxon>Perkinsus</taxon>
    </lineage>
</organism>
<accession>C5LQN4</accession>
<feature type="region of interest" description="Disordered" evidence="1">
    <location>
        <begin position="89"/>
        <end position="108"/>
    </location>
</feature>
<dbReference type="AlphaFoldDB" id="C5LQN4"/>
<reference evidence="2 3" key="1">
    <citation type="submission" date="2008-07" db="EMBL/GenBank/DDBJ databases">
        <authorList>
            <person name="El-Sayed N."/>
            <person name="Caler E."/>
            <person name="Inman J."/>
            <person name="Amedeo P."/>
            <person name="Hass B."/>
            <person name="Wortman J."/>
        </authorList>
    </citation>
    <scope>NUCLEOTIDE SEQUENCE [LARGE SCALE GENOMIC DNA]</scope>
    <source>
        <strain evidence="3">ATCC 50983 / TXsc</strain>
    </source>
</reference>